<dbReference type="Proteomes" id="UP000062519">
    <property type="component" value="Chromosome 1"/>
</dbReference>
<keyword evidence="2" id="KW-0204">Cytolysis</keyword>
<reference evidence="4 5" key="1">
    <citation type="submission" date="2015-12" db="EMBL/GenBank/DDBJ databases">
        <title>Diversity of Burkholderia near neighbor genomes.</title>
        <authorList>
            <person name="Sahl J."/>
            <person name="Wagner D."/>
            <person name="Keim P."/>
        </authorList>
    </citation>
    <scope>NUCLEOTIDE SEQUENCE [LARGE SCALE GENOMIC DNA]</scope>
    <source>
        <strain evidence="4 5">BDU6</strain>
    </source>
</reference>
<accession>A0A1B4FAU3</accession>
<keyword evidence="2" id="KW-0354">Hemolysis</keyword>
<sequence length="482" mass="51357">MSAMKSARTLAAAGALALFASHAAHAQWLDIYGTRKNVSATPAAPLLKNATCQPELASHPIALEDAILQAICANPQARQAWANARAQAAQVGVNEAAYMPTLNATGGIQRNWQTTTYDVSDGINSVTLNQSQTQTSRYGALNLSWVLFDFGKRSAALRQARELLAAANATQDDTLQTILFNAAQAYYNLRDAQAAVDATRTIERAAQDSLTEAKAKHDAGAGTLSDQLQAQTSYRRAVLDRVSAEGDVQNATGTLAVAMGLDANTPLQIAPAEPTVDRNAFAEGIAQLIDEAKRQHPKLVAARAKLDAARANVDAVRAQGRPTISLTGSLNRNSPSYQQQFGIQTTASHGSMIGVQVTIPLFEGFASGYRVAAAQAQADAQEADVQNTELNVSLDVWKSYQSLQTDTANLDNSKDLLGDAQRSLDIARGRYKAGVGTFTELLNAQTALADAQKQRVQAVSKWRTARLKLAASLGSIGLWSVR</sequence>
<evidence type="ECO:0000256" key="3">
    <source>
        <dbReference type="SAM" id="SignalP"/>
    </source>
</evidence>
<dbReference type="GO" id="GO:0031640">
    <property type="term" value="P:killing of cells of another organism"/>
    <property type="evidence" value="ECO:0007669"/>
    <property type="project" value="UniProtKB-KW"/>
</dbReference>
<dbReference type="AlphaFoldDB" id="A0A1B4FAU3"/>
<comment type="subcellular location">
    <subcellularLocation>
        <location evidence="2">Cell outer membrane</location>
        <topology evidence="2">Peripheral membrane protein</topology>
    </subcellularLocation>
</comment>
<dbReference type="GO" id="GO:0009279">
    <property type="term" value="C:cell outer membrane"/>
    <property type="evidence" value="ECO:0007669"/>
    <property type="project" value="UniProtKB-SubCell"/>
</dbReference>
<feature type="signal peptide" evidence="3">
    <location>
        <begin position="1"/>
        <end position="26"/>
    </location>
</feature>
<keyword evidence="2" id="KW-0472">Membrane</keyword>
<keyword evidence="2" id="KW-0813">Transport</keyword>
<comment type="similarity">
    <text evidence="1 2">Belongs to the outer membrane factor (OMF) (TC 1.B.17) family.</text>
</comment>
<keyword evidence="2" id="KW-0998">Cell outer membrane</keyword>
<dbReference type="PIRSF" id="PIRSF001892">
    <property type="entry name" value="CyaE"/>
    <property type="match status" value="1"/>
</dbReference>
<dbReference type="PANTHER" id="PTHR30203">
    <property type="entry name" value="OUTER MEMBRANE CATION EFFLUX PROTEIN"/>
    <property type="match status" value="1"/>
</dbReference>
<dbReference type="GO" id="GO:0015562">
    <property type="term" value="F:efflux transmembrane transporter activity"/>
    <property type="evidence" value="ECO:0007669"/>
    <property type="project" value="InterPro"/>
</dbReference>
<proteinExistence type="inferred from homology"/>
<dbReference type="KEGG" id="buu:WS70_02220"/>
<protein>
    <recommendedName>
        <fullName evidence="2">Protein CyaE</fullName>
    </recommendedName>
</protein>
<dbReference type="EMBL" id="CP013386">
    <property type="protein sequence ID" value="AOJ00779.1"/>
    <property type="molecule type" value="Genomic_DNA"/>
</dbReference>
<dbReference type="Pfam" id="PF02321">
    <property type="entry name" value="OEP"/>
    <property type="match status" value="2"/>
</dbReference>
<dbReference type="InterPro" id="IPR028351">
    <property type="entry name" value="CyaE"/>
</dbReference>
<evidence type="ECO:0000256" key="1">
    <source>
        <dbReference type="ARBA" id="ARBA00007613"/>
    </source>
</evidence>
<evidence type="ECO:0000313" key="4">
    <source>
        <dbReference type="EMBL" id="AOJ00779.1"/>
    </source>
</evidence>
<keyword evidence="3" id="KW-0732">Signal</keyword>
<dbReference type="Gene3D" id="1.20.1600.10">
    <property type="entry name" value="Outer membrane efflux proteins (OEP)"/>
    <property type="match status" value="1"/>
</dbReference>
<evidence type="ECO:0000313" key="5">
    <source>
        <dbReference type="Proteomes" id="UP000062519"/>
    </source>
</evidence>
<evidence type="ECO:0000256" key="2">
    <source>
        <dbReference type="PIRNR" id="PIRNR001892"/>
    </source>
</evidence>
<feature type="chain" id="PRO_5015350959" description="Protein CyaE" evidence="3">
    <location>
        <begin position="27"/>
        <end position="482"/>
    </location>
</feature>
<dbReference type="InterPro" id="IPR003423">
    <property type="entry name" value="OMP_efflux"/>
</dbReference>
<comment type="function">
    <text evidence="2">CyaE is necessary for transport of calmodulin-sensitive adenylate cyclase-hemolysin (cyclolysin).</text>
</comment>
<dbReference type="SUPFAM" id="SSF56954">
    <property type="entry name" value="Outer membrane efflux proteins (OEP)"/>
    <property type="match status" value="1"/>
</dbReference>
<dbReference type="InterPro" id="IPR010131">
    <property type="entry name" value="MdtP/NodT-like"/>
</dbReference>
<dbReference type="PANTHER" id="PTHR30203:SF29">
    <property type="entry name" value="PROTEIN CYAE"/>
    <property type="match status" value="1"/>
</dbReference>
<dbReference type="RefSeq" id="WP_059598329.1">
    <property type="nucleotide sequence ID" value="NZ_CP013386.1"/>
</dbReference>
<organism evidence="4 5">
    <name type="scientific">Burkholderia mayonis</name>
    <dbReference type="NCBI Taxonomy" id="1385591"/>
    <lineage>
        <taxon>Bacteria</taxon>
        <taxon>Pseudomonadati</taxon>
        <taxon>Pseudomonadota</taxon>
        <taxon>Betaproteobacteria</taxon>
        <taxon>Burkholderiales</taxon>
        <taxon>Burkholderiaceae</taxon>
        <taxon>Burkholderia</taxon>
        <taxon>pseudomallei group</taxon>
    </lineage>
</organism>
<name>A0A1B4FAU3_9BURK</name>
<keyword evidence="5" id="KW-1185">Reference proteome</keyword>
<gene>
    <name evidence="4" type="ORF">WS70_02220</name>
</gene>